<accession>A0A0J7K788</accession>
<evidence type="ECO:0000313" key="2">
    <source>
        <dbReference type="EMBL" id="KMQ86104.1"/>
    </source>
</evidence>
<evidence type="ECO:0000313" key="3">
    <source>
        <dbReference type="Proteomes" id="UP000036403"/>
    </source>
</evidence>
<keyword evidence="3" id="KW-1185">Reference proteome</keyword>
<dbReference type="EMBL" id="LBMM01012618">
    <property type="protein sequence ID" value="KMQ86104.1"/>
    <property type="molecule type" value="Genomic_DNA"/>
</dbReference>
<organism evidence="2 3">
    <name type="scientific">Lasius niger</name>
    <name type="common">Black garden ant</name>
    <dbReference type="NCBI Taxonomy" id="67767"/>
    <lineage>
        <taxon>Eukaryota</taxon>
        <taxon>Metazoa</taxon>
        <taxon>Ecdysozoa</taxon>
        <taxon>Arthropoda</taxon>
        <taxon>Hexapoda</taxon>
        <taxon>Insecta</taxon>
        <taxon>Pterygota</taxon>
        <taxon>Neoptera</taxon>
        <taxon>Endopterygota</taxon>
        <taxon>Hymenoptera</taxon>
        <taxon>Apocrita</taxon>
        <taxon>Aculeata</taxon>
        <taxon>Formicoidea</taxon>
        <taxon>Formicidae</taxon>
        <taxon>Formicinae</taxon>
        <taxon>Lasius</taxon>
        <taxon>Lasius</taxon>
    </lineage>
</organism>
<dbReference type="OrthoDB" id="7696475at2759"/>
<dbReference type="SUPFAM" id="SSF56672">
    <property type="entry name" value="DNA/RNA polymerases"/>
    <property type="match status" value="1"/>
</dbReference>
<dbReference type="CDD" id="cd09272">
    <property type="entry name" value="RNase_HI_RT_Ty1"/>
    <property type="match status" value="1"/>
</dbReference>
<dbReference type="Pfam" id="PF07727">
    <property type="entry name" value="RVT_2"/>
    <property type="match status" value="1"/>
</dbReference>
<reference evidence="2 3" key="1">
    <citation type="submission" date="2015-04" db="EMBL/GenBank/DDBJ databases">
        <title>Lasius niger genome sequencing.</title>
        <authorList>
            <person name="Konorov E.A."/>
            <person name="Nikitin M.A."/>
            <person name="Kirill M.V."/>
            <person name="Chang P."/>
        </authorList>
    </citation>
    <scope>NUCLEOTIDE SEQUENCE [LARGE SCALE GENOMIC DNA]</scope>
    <source>
        <tissue evidence="2">Whole</tissue>
    </source>
</reference>
<dbReference type="PaxDb" id="67767-A0A0J7K788"/>
<proteinExistence type="predicted"/>
<dbReference type="PANTHER" id="PTHR11439">
    <property type="entry name" value="GAG-POL-RELATED RETROTRANSPOSON"/>
    <property type="match status" value="1"/>
</dbReference>
<dbReference type="STRING" id="67767.A0A0J7K788"/>
<dbReference type="InterPro" id="IPR043502">
    <property type="entry name" value="DNA/RNA_pol_sf"/>
</dbReference>
<name>A0A0J7K788_LASNI</name>
<protein>
    <submittedName>
        <fullName evidence="2">Retrotransposon ty1-copia subclass</fullName>
    </submittedName>
</protein>
<comment type="caution">
    <text evidence="2">The sequence shown here is derived from an EMBL/GenBank/DDBJ whole genome shotgun (WGS) entry which is preliminary data.</text>
</comment>
<feature type="domain" description="Reverse transcriptase Ty1/copia-type" evidence="1">
    <location>
        <begin position="23"/>
        <end position="139"/>
    </location>
</feature>
<gene>
    <name evidence="2" type="ORF">RF55_15013</name>
</gene>
<dbReference type="AlphaFoldDB" id="A0A0J7K788"/>
<dbReference type="Proteomes" id="UP000036403">
    <property type="component" value="Unassembled WGS sequence"/>
</dbReference>
<dbReference type="GO" id="GO:0071897">
    <property type="term" value="P:DNA biosynthetic process"/>
    <property type="evidence" value="ECO:0007669"/>
    <property type="project" value="UniProtKB-ARBA"/>
</dbReference>
<dbReference type="InterPro" id="IPR013103">
    <property type="entry name" value="RVT_2"/>
</dbReference>
<dbReference type="PANTHER" id="PTHR11439:SF467">
    <property type="entry name" value="INTEGRASE CATALYTIC DOMAIN-CONTAINING PROTEIN"/>
    <property type="match status" value="1"/>
</dbReference>
<sequence>MSSSDKEQWLEAMKNEYKSLKQNEAWILVDLPAGRRVVNSKWIFKIKKDEKGNTTRYKARLVAKGCTQRHGIDYFETFSPVVRTSTIRLLMSVAIEMDLKIRHLDVATAFLNGDLEEEVFMRQPQGFIVKGKENKSHWLAAKRVLRYLKGTKDFCLTFNKTGNNIVGFVDADWGMDINDRRSYTGYAFKVGGGLVSWSCRKQKTVATSSAEAEYMALSDGCREAIFLQNLLQDLFGKYFPVEVYNDSQFAQKMATYHMSHSRTKHIDIKHHYVRDVVEKKRLNLKYLPTENMCADVLTKSLNGPKHYKCIKELNLS</sequence>
<evidence type="ECO:0000259" key="1">
    <source>
        <dbReference type="Pfam" id="PF07727"/>
    </source>
</evidence>